<gene>
    <name evidence="1" type="ORF">BO97DRAFT_426761</name>
</gene>
<keyword evidence="2" id="KW-1185">Reference proteome</keyword>
<evidence type="ECO:0000313" key="1">
    <source>
        <dbReference type="EMBL" id="RAL10236.1"/>
    </source>
</evidence>
<evidence type="ECO:0000313" key="2">
    <source>
        <dbReference type="Proteomes" id="UP000248961"/>
    </source>
</evidence>
<reference evidence="1 2" key="1">
    <citation type="submission" date="2018-02" db="EMBL/GenBank/DDBJ databases">
        <title>The genomes of Aspergillus section Nigri reveals drivers in fungal speciation.</title>
        <authorList>
            <consortium name="DOE Joint Genome Institute"/>
            <person name="Vesth T.C."/>
            <person name="Nybo J."/>
            <person name="Theobald S."/>
            <person name="Brandl J."/>
            <person name="Frisvad J.C."/>
            <person name="Nielsen K.F."/>
            <person name="Lyhne E.K."/>
            <person name="Kogle M.E."/>
            <person name="Kuo A."/>
            <person name="Riley R."/>
            <person name="Clum A."/>
            <person name="Nolan M."/>
            <person name="Lipzen A."/>
            <person name="Salamov A."/>
            <person name="Henrissat B."/>
            <person name="Wiebenga A."/>
            <person name="De vries R.P."/>
            <person name="Grigoriev I.V."/>
            <person name="Mortensen U.H."/>
            <person name="Andersen M.R."/>
            <person name="Baker S.E."/>
        </authorList>
    </citation>
    <scope>NUCLEOTIDE SEQUENCE [LARGE SCALE GENOMIC DNA]</scope>
    <source>
        <strain evidence="1 2">CBS 101889</strain>
    </source>
</reference>
<dbReference type="VEuPathDB" id="FungiDB:BO97DRAFT_426761"/>
<dbReference type="AlphaFoldDB" id="A0A395HRP1"/>
<name>A0A395HRP1_ASPHC</name>
<organism evidence="1 2">
    <name type="scientific">Aspergillus homomorphus (strain CBS 101889)</name>
    <dbReference type="NCBI Taxonomy" id="1450537"/>
    <lineage>
        <taxon>Eukaryota</taxon>
        <taxon>Fungi</taxon>
        <taxon>Dikarya</taxon>
        <taxon>Ascomycota</taxon>
        <taxon>Pezizomycotina</taxon>
        <taxon>Eurotiomycetes</taxon>
        <taxon>Eurotiomycetidae</taxon>
        <taxon>Eurotiales</taxon>
        <taxon>Aspergillaceae</taxon>
        <taxon>Aspergillus</taxon>
        <taxon>Aspergillus subgen. Circumdati</taxon>
    </lineage>
</organism>
<sequence length="71" mass="8254">MQEIAELVAFVKEFPDSNFNAGMRIRILISKAADDIYFSFLEYGLVYSRCSSGLFPLIKWALRRRARTSSW</sequence>
<dbReference type="RefSeq" id="XP_025549390.1">
    <property type="nucleotide sequence ID" value="XM_025697155.1"/>
</dbReference>
<accession>A0A395HRP1</accession>
<protein>
    <submittedName>
        <fullName evidence="1">Uncharacterized protein</fullName>
    </submittedName>
</protein>
<dbReference type="Proteomes" id="UP000248961">
    <property type="component" value="Unassembled WGS sequence"/>
</dbReference>
<dbReference type="GeneID" id="37201444"/>
<dbReference type="OrthoDB" id="3508621at2759"/>
<proteinExistence type="predicted"/>
<dbReference type="EMBL" id="KZ824297">
    <property type="protein sequence ID" value="RAL10236.1"/>
    <property type="molecule type" value="Genomic_DNA"/>
</dbReference>